<evidence type="ECO:0000256" key="5">
    <source>
        <dbReference type="ARBA" id="ARBA00023242"/>
    </source>
</evidence>
<evidence type="ECO:0000259" key="7">
    <source>
        <dbReference type="PROSITE" id="PS50066"/>
    </source>
</evidence>
<dbReference type="Proteomes" id="UP000436088">
    <property type="component" value="Unassembled WGS sequence"/>
</dbReference>
<dbReference type="AlphaFoldDB" id="A0A6A3BM12"/>
<dbReference type="PANTHER" id="PTHR11945">
    <property type="entry name" value="MADS BOX PROTEIN"/>
    <property type="match status" value="1"/>
</dbReference>
<organism evidence="8 9">
    <name type="scientific">Hibiscus syriacus</name>
    <name type="common">Rose of Sharon</name>
    <dbReference type="NCBI Taxonomy" id="106335"/>
    <lineage>
        <taxon>Eukaryota</taxon>
        <taxon>Viridiplantae</taxon>
        <taxon>Streptophyta</taxon>
        <taxon>Embryophyta</taxon>
        <taxon>Tracheophyta</taxon>
        <taxon>Spermatophyta</taxon>
        <taxon>Magnoliopsida</taxon>
        <taxon>eudicotyledons</taxon>
        <taxon>Gunneridae</taxon>
        <taxon>Pentapetalae</taxon>
        <taxon>rosids</taxon>
        <taxon>malvids</taxon>
        <taxon>Malvales</taxon>
        <taxon>Malvaceae</taxon>
        <taxon>Malvoideae</taxon>
        <taxon>Hibiscus</taxon>
    </lineage>
</organism>
<dbReference type="GO" id="GO:0000981">
    <property type="term" value="F:DNA-binding transcription factor activity, RNA polymerase II-specific"/>
    <property type="evidence" value="ECO:0007669"/>
    <property type="project" value="TreeGrafter"/>
</dbReference>
<dbReference type="OrthoDB" id="1613165at2759"/>
<dbReference type="GO" id="GO:0000978">
    <property type="term" value="F:RNA polymerase II cis-regulatory region sequence-specific DNA binding"/>
    <property type="evidence" value="ECO:0007669"/>
    <property type="project" value="TreeGrafter"/>
</dbReference>
<proteinExistence type="predicted"/>
<protein>
    <submittedName>
        <fullName evidence="8">Agamous-like MADS-box protein AGL61</fullName>
    </submittedName>
</protein>
<keyword evidence="4" id="KW-0804">Transcription</keyword>
<dbReference type="Gene3D" id="3.40.1810.10">
    <property type="entry name" value="Transcription factor, MADS-box"/>
    <property type="match status" value="1"/>
</dbReference>
<dbReference type="Gene3D" id="6.10.140.920">
    <property type="match status" value="1"/>
</dbReference>
<feature type="coiled-coil region" evidence="6">
    <location>
        <begin position="97"/>
        <end position="170"/>
    </location>
</feature>
<comment type="caution">
    <text evidence="8">The sequence shown here is derived from an EMBL/GenBank/DDBJ whole genome shotgun (WGS) entry which is preliminary data.</text>
</comment>
<evidence type="ECO:0000256" key="1">
    <source>
        <dbReference type="ARBA" id="ARBA00004123"/>
    </source>
</evidence>
<dbReference type="CDD" id="cd00265">
    <property type="entry name" value="MADS_MEF2_like"/>
    <property type="match status" value="1"/>
</dbReference>
<dbReference type="InterPro" id="IPR036879">
    <property type="entry name" value="TF_MADSbox_sf"/>
</dbReference>
<dbReference type="PRINTS" id="PR00404">
    <property type="entry name" value="MADSDOMAIN"/>
</dbReference>
<sequence length="236" mass="26641">MGKKSLGRQKVEMVKMKNNSNLQVTFSKRRSGLFKKASELCTLCGVEIGIIVFSPGNKVFSFGHPEIGNVIGRYINGNPQDNSGTLHIMEAHRNAHVRELNMQLTEMTSQIEVEKRRREELNHMRRASQGQYWWEAPIEELSLPQLQQLKSALEELKKNVAKQVEKLVIQTTNSQQYFMGSSSAAGVFPDNIEFDVNMMPQGYSPPPPNMIPPGFNFNPNPEGYNPSLPGFGHSFF</sequence>
<gene>
    <name evidence="8" type="ORF">F3Y22_tig00110105pilonHSYRG00042</name>
</gene>
<keyword evidence="6" id="KW-0175">Coiled coil</keyword>
<evidence type="ECO:0000313" key="8">
    <source>
        <dbReference type="EMBL" id="KAE8716911.1"/>
    </source>
</evidence>
<evidence type="ECO:0000256" key="3">
    <source>
        <dbReference type="ARBA" id="ARBA00023125"/>
    </source>
</evidence>
<evidence type="ECO:0000313" key="9">
    <source>
        <dbReference type="Proteomes" id="UP000436088"/>
    </source>
</evidence>
<evidence type="ECO:0000256" key="6">
    <source>
        <dbReference type="SAM" id="Coils"/>
    </source>
</evidence>
<dbReference type="EMBL" id="VEPZ02000840">
    <property type="protein sequence ID" value="KAE8716911.1"/>
    <property type="molecule type" value="Genomic_DNA"/>
</dbReference>
<dbReference type="InterPro" id="IPR002100">
    <property type="entry name" value="TF_MADSbox"/>
</dbReference>
<dbReference type="PROSITE" id="PS50066">
    <property type="entry name" value="MADS_BOX_2"/>
    <property type="match status" value="1"/>
</dbReference>
<dbReference type="SUPFAM" id="SSF55455">
    <property type="entry name" value="SRF-like"/>
    <property type="match status" value="1"/>
</dbReference>
<dbReference type="InterPro" id="IPR033896">
    <property type="entry name" value="MEF2-like_N"/>
</dbReference>
<dbReference type="GO" id="GO:0045944">
    <property type="term" value="P:positive regulation of transcription by RNA polymerase II"/>
    <property type="evidence" value="ECO:0007669"/>
    <property type="project" value="InterPro"/>
</dbReference>
<dbReference type="FunFam" id="3.40.1810.10:FF:000006">
    <property type="entry name" value="Agamous-like MADS-box protein AGL62"/>
    <property type="match status" value="1"/>
</dbReference>
<comment type="subcellular location">
    <subcellularLocation>
        <location evidence="1">Nucleus</location>
    </subcellularLocation>
</comment>
<reference evidence="8" key="1">
    <citation type="submission" date="2019-09" db="EMBL/GenBank/DDBJ databases">
        <title>Draft genome information of white flower Hibiscus syriacus.</title>
        <authorList>
            <person name="Kim Y.-M."/>
        </authorList>
    </citation>
    <scope>NUCLEOTIDE SEQUENCE [LARGE SCALE GENOMIC DNA]</scope>
    <source>
        <strain evidence="8">YM2019G1</strain>
    </source>
</reference>
<dbReference type="Pfam" id="PF00319">
    <property type="entry name" value="SRF-TF"/>
    <property type="match status" value="1"/>
</dbReference>
<dbReference type="SMART" id="SM00432">
    <property type="entry name" value="MADS"/>
    <property type="match status" value="1"/>
</dbReference>
<accession>A0A6A3BM12</accession>
<evidence type="ECO:0000256" key="2">
    <source>
        <dbReference type="ARBA" id="ARBA00023015"/>
    </source>
</evidence>
<keyword evidence="3" id="KW-0238">DNA-binding</keyword>
<keyword evidence="2" id="KW-0805">Transcription regulation</keyword>
<keyword evidence="9" id="KW-1185">Reference proteome</keyword>
<dbReference type="GO" id="GO:0046983">
    <property type="term" value="F:protein dimerization activity"/>
    <property type="evidence" value="ECO:0007669"/>
    <property type="project" value="InterPro"/>
</dbReference>
<evidence type="ECO:0000256" key="4">
    <source>
        <dbReference type="ARBA" id="ARBA00023163"/>
    </source>
</evidence>
<feature type="domain" description="MADS-box" evidence="7">
    <location>
        <begin position="6"/>
        <end position="66"/>
    </location>
</feature>
<dbReference type="GO" id="GO:0005634">
    <property type="term" value="C:nucleus"/>
    <property type="evidence" value="ECO:0007669"/>
    <property type="project" value="UniProtKB-SubCell"/>
</dbReference>
<name>A0A6A3BM12_HIBSY</name>
<keyword evidence="5" id="KW-0539">Nucleus</keyword>
<dbReference type="PANTHER" id="PTHR11945:SF776">
    <property type="entry name" value="AGAMOUS-LIKE 50-RELATED"/>
    <property type="match status" value="1"/>
</dbReference>